<dbReference type="AlphaFoldDB" id="A0A6G8Q3J5"/>
<reference evidence="1 2" key="1">
    <citation type="submission" date="2019-10" db="EMBL/GenBank/DDBJ databases">
        <title>Rubrobacter sp nov SCSIO 52915 isolated from a deep-sea sediment in the South China Sea.</title>
        <authorList>
            <person name="Chen R.W."/>
        </authorList>
    </citation>
    <scope>NUCLEOTIDE SEQUENCE [LARGE SCALE GENOMIC DNA]</scope>
    <source>
        <strain evidence="1 2">SCSIO 52915</strain>
        <plasmid evidence="1 2">unnamed1</plasmid>
    </source>
</reference>
<keyword evidence="1" id="KW-0614">Plasmid</keyword>
<name>A0A6G8Q3J5_9ACTN</name>
<evidence type="ECO:0000313" key="2">
    <source>
        <dbReference type="Proteomes" id="UP000502706"/>
    </source>
</evidence>
<sequence length="75" mass="8234">MDARNIAELVAMLVVGDGVVGLVAPRRHSLLWRFGPQGYKVAMEAFAERPTLVRALAAVEVGAGLWLALQQYRQE</sequence>
<proteinExistence type="predicted"/>
<protein>
    <submittedName>
        <fullName evidence="1">Uncharacterized protein</fullName>
    </submittedName>
</protein>
<organism evidence="1 2">
    <name type="scientific">Rubrobacter marinus</name>
    <dbReference type="NCBI Taxonomy" id="2653852"/>
    <lineage>
        <taxon>Bacteria</taxon>
        <taxon>Bacillati</taxon>
        <taxon>Actinomycetota</taxon>
        <taxon>Rubrobacteria</taxon>
        <taxon>Rubrobacterales</taxon>
        <taxon>Rubrobacteraceae</taxon>
        <taxon>Rubrobacter</taxon>
    </lineage>
</organism>
<dbReference type="EMBL" id="CP045122">
    <property type="protein sequence ID" value="QIN81029.1"/>
    <property type="molecule type" value="Genomic_DNA"/>
</dbReference>
<gene>
    <name evidence="1" type="ORF">GBA65_21530</name>
</gene>
<dbReference type="Proteomes" id="UP000502706">
    <property type="component" value="Plasmid unnamed1"/>
</dbReference>
<dbReference type="RefSeq" id="WP_166398742.1">
    <property type="nucleotide sequence ID" value="NZ_CP045122.1"/>
</dbReference>
<accession>A0A6G8Q3J5</accession>
<dbReference type="KEGG" id="rmar:GBA65_21530"/>
<geneLocation type="plasmid" evidence="1 2">
    <name>unnamed1</name>
</geneLocation>
<keyword evidence="2" id="KW-1185">Reference proteome</keyword>
<evidence type="ECO:0000313" key="1">
    <source>
        <dbReference type="EMBL" id="QIN81029.1"/>
    </source>
</evidence>